<evidence type="ECO:0000313" key="2">
    <source>
        <dbReference type="Proteomes" id="UP001148737"/>
    </source>
</evidence>
<organism evidence="1 2">
    <name type="scientific">Lecanicillium saksenae</name>
    <dbReference type="NCBI Taxonomy" id="468837"/>
    <lineage>
        <taxon>Eukaryota</taxon>
        <taxon>Fungi</taxon>
        <taxon>Dikarya</taxon>
        <taxon>Ascomycota</taxon>
        <taxon>Pezizomycotina</taxon>
        <taxon>Sordariomycetes</taxon>
        <taxon>Hypocreomycetidae</taxon>
        <taxon>Hypocreales</taxon>
        <taxon>Cordycipitaceae</taxon>
        <taxon>Lecanicillium</taxon>
    </lineage>
</organism>
<keyword evidence="2" id="KW-1185">Reference proteome</keyword>
<comment type="caution">
    <text evidence="1">The sequence shown here is derived from an EMBL/GenBank/DDBJ whole genome shotgun (WGS) entry which is preliminary data.</text>
</comment>
<name>A0ACC1R3I6_9HYPO</name>
<evidence type="ECO:0000313" key="1">
    <source>
        <dbReference type="EMBL" id="KAJ3497126.1"/>
    </source>
</evidence>
<proteinExistence type="predicted"/>
<sequence>MARPSHSVTPSRGQQPAPIDADGFSEWLKHVADERRNALHRVEWVAGMIQAGVFGDLEGLDVENVDQFAAMAHELGDQLSGYGRFQRKRQRLDVPQHPDGEATNDSASHEVRYEYDGFNDVGPAQGVQSADASIAAQVDDAGHGLMEQPNLAYARYKMNRIAFPLTTGKPRMALLARALHLPILREISGLSYIHRIQPPEIHPARPIPSKPFKASGKVSTRSNLAGRVSKLANSSLTLNSSLTHNTIPNSNKASNRCTHRNIRVPLQRQITQEPVHLHTIEPPSKEAARERPNKRKQLVLALQDRRSQSGTNLGCTTTANNSNFLIAQTSTGTDITGRELGPFHQSVIHTFLQACLHTKLRVANITVLIMGARGINPLPPDLAKPTGFVPDEQFRPPFNSSQPGINSGQSQVPTNTSHQGATWGVPGAETTHITRHGSNSIANSHMQNNQTHPGERVRWNNSDEVQDIRPNSPNDMFQGNITQQPDENYYDPQPPSEQEQLEPITAMQKQRKKGPLLLGGC</sequence>
<protein>
    <submittedName>
        <fullName evidence="1">Uncharacterized protein</fullName>
    </submittedName>
</protein>
<dbReference type="Proteomes" id="UP001148737">
    <property type="component" value="Unassembled WGS sequence"/>
</dbReference>
<dbReference type="EMBL" id="JANAKD010000136">
    <property type="protein sequence ID" value="KAJ3497126.1"/>
    <property type="molecule type" value="Genomic_DNA"/>
</dbReference>
<reference evidence="1" key="1">
    <citation type="submission" date="2022-07" db="EMBL/GenBank/DDBJ databases">
        <title>Genome Sequence of Lecanicillium saksenae.</title>
        <authorList>
            <person name="Buettner E."/>
        </authorList>
    </citation>
    <scope>NUCLEOTIDE SEQUENCE</scope>
    <source>
        <strain evidence="1">VT-O1</strain>
    </source>
</reference>
<accession>A0ACC1R3I6</accession>
<gene>
    <name evidence="1" type="ORF">NLG97_g2129</name>
</gene>